<dbReference type="PANTHER" id="PTHR24168:SF21">
    <property type="entry name" value="KANK, ISOFORM D"/>
    <property type="match status" value="1"/>
</dbReference>
<reference evidence="1 2" key="1">
    <citation type="submission" date="2019-05" db="EMBL/GenBank/DDBJ databases">
        <title>Another draft genome of Portunus trituberculatus and its Hox gene families provides insights of decapod evolution.</title>
        <authorList>
            <person name="Jeong J.-H."/>
            <person name="Song I."/>
            <person name="Kim S."/>
            <person name="Choi T."/>
            <person name="Kim D."/>
            <person name="Ryu S."/>
            <person name="Kim W."/>
        </authorList>
    </citation>
    <scope>NUCLEOTIDE SEQUENCE [LARGE SCALE GENOMIC DNA]</scope>
    <source>
        <tissue evidence="1">Muscle</tissue>
    </source>
</reference>
<dbReference type="InterPro" id="IPR002110">
    <property type="entry name" value="Ankyrin_rpt"/>
</dbReference>
<gene>
    <name evidence="1" type="primary">KANK1_0</name>
    <name evidence="1" type="ORF">E2C01_065244</name>
</gene>
<proteinExistence type="predicted"/>
<dbReference type="Proteomes" id="UP000324222">
    <property type="component" value="Unassembled WGS sequence"/>
</dbReference>
<dbReference type="InterPro" id="IPR047184">
    <property type="entry name" value="KANK1-4"/>
</dbReference>
<keyword evidence="2" id="KW-1185">Reference proteome</keyword>
<dbReference type="GO" id="GO:0005856">
    <property type="term" value="C:cytoskeleton"/>
    <property type="evidence" value="ECO:0007669"/>
    <property type="project" value="TreeGrafter"/>
</dbReference>
<sequence length="70" mass="7599">MEAFEDYSKNLLQKVVNLANVNGNTAVHYAISHSNFDVVSMPLLSLAQIPDPVWCSTSSSLVTSTSRPAM</sequence>
<dbReference type="AlphaFoldDB" id="A0A5B7HP22"/>
<accession>A0A5B7HP22</accession>
<evidence type="ECO:0000313" key="2">
    <source>
        <dbReference type="Proteomes" id="UP000324222"/>
    </source>
</evidence>
<dbReference type="EMBL" id="VSRR010032062">
    <property type="protein sequence ID" value="MPC70977.1"/>
    <property type="molecule type" value="Genomic_DNA"/>
</dbReference>
<dbReference type="PANTHER" id="PTHR24168">
    <property type="entry name" value="KN MOTIF AND ANKYRIN REPEAT DOMAIN-CONTAINING"/>
    <property type="match status" value="1"/>
</dbReference>
<dbReference type="GO" id="GO:0030837">
    <property type="term" value="P:negative regulation of actin filament polymerization"/>
    <property type="evidence" value="ECO:0007669"/>
    <property type="project" value="InterPro"/>
</dbReference>
<comment type="caution">
    <text evidence="1">The sequence shown here is derived from an EMBL/GenBank/DDBJ whole genome shotgun (WGS) entry which is preliminary data.</text>
</comment>
<dbReference type="Gene3D" id="1.25.40.20">
    <property type="entry name" value="Ankyrin repeat-containing domain"/>
    <property type="match status" value="1"/>
</dbReference>
<dbReference type="InterPro" id="IPR036770">
    <property type="entry name" value="Ankyrin_rpt-contain_sf"/>
</dbReference>
<protein>
    <submittedName>
        <fullName evidence="1">KN motif and ankyrin repeat domain-containing protein 1</fullName>
    </submittedName>
</protein>
<evidence type="ECO:0000313" key="1">
    <source>
        <dbReference type="EMBL" id="MPC70977.1"/>
    </source>
</evidence>
<organism evidence="1 2">
    <name type="scientific">Portunus trituberculatus</name>
    <name type="common">Swimming crab</name>
    <name type="synonym">Neptunus trituberculatus</name>
    <dbReference type="NCBI Taxonomy" id="210409"/>
    <lineage>
        <taxon>Eukaryota</taxon>
        <taxon>Metazoa</taxon>
        <taxon>Ecdysozoa</taxon>
        <taxon>Arthropoda</taxon>
        <taxon>Crustacea</taxon>
        <taxon>Multicrustacea</taxon>
        <taxon>Malacostraca</taxon>
        <taxon>Eumalacostraca</taxon>
        <taxon>Eucarida</taxon>
        <taxon>Decapoda</taxon>
        <taxon>Pleocyemata</taxon>
        <taxon>Brachyura</taxon>
        <taxon>Eubrachyura</taxon>
        <taxon>Portunoidea</taxon>
        <taxon>Portunidae</taxon>
        <taxon>Portuninae</taxon>
        <taxon>Portunus</taxon>
    </lineage>
</organism>
<dbReference type="OrthoDB" id="5406014at2759"/>
<name>A0A5B7HP22_PORTR</name>
<dbReference type="Pfam" id="PF13637">
    <property type="entry name" value="Ank_4"/>
    <property type="match status" value="1"/>
</dbReference>
<dbReference type="GO" id="GO:0005737">
    <property type="term" value="C:cytoplasm"/>
    <property type="evidence" value="ECO:0007669"/>
    <property type="project" value="TreeGrafter"/>
</dbReference>